<dbReference type="RefSeq" id="WP_187465444.1">
    <property type="nucleotide sequence ID" value="NZ_JACSIT010000064.1"/>
</dbReference>
<dbReference type="EMBL" id="JACSIT010000064">
    <property type="protein sequence ID" value="MBC6993329.1"/>
    <property type="molecule type" value="Genomic_DNA"/>
</dbReference>
<dbReference type="AlphaFoldDB" id="A0A923PHE1"/>
<gene>
    <name evidence="2" type="ORF">H9S92_04090</name>
</gene>
<sequence>MKQLTLLSIFSFLILFSCTSSEGKTDQEPNSATEAIVLQDIARMQTRRVPEADEAENFAAFRRLESLTKGKVNLDELAYEFHESLLNEDALANYTKAWLDWVITNRGKLTDTQLQAAIDRANAVISLTFPDQPDMLKLRIKNGVADYDTSKDQALKEKYFKNISDLKLEYPSASH</sequence>
<dbReference type="Proteomes" id="UP000650081">
    <property type="component" value="Unassembled WGS sequence"/>
</dbReference>
<keyword evidence="3" id="KW-1185">Reference proteome</keyword>
<feature type="chain" id="PRO_5037617733" evidence="1">
    <location>
        <begin position="23"/>
        <end position="175"/>
    </location>
</feature>
<keyword evidence="1" id="KW-0732">Signal</keyword>
<reference evidence="2" key="1">
    <citation type="submission" date="2020-08" db="EMBL/GenBank/DDBJ databases">
        <title>Lewinella bacteria from marine environments.</title>
        <authorList>
            <person name="Zhong Y."/>
        </authorList>
    </citation>
    <scope>NUCLEOTIDE SEQUENCE</scope>
    <source>
        <strain evidence="2">KCTC 42187</strain>
    </source>
</reference>
<accession>A0A923PHE1</accession>
<comment type="caution">
    <text evidence="2">The sequence shown here is derived from an EMBL/GenBank/DDBJ whole genome shotgun (WGS) entry which is preliminary data.</text>
</comment>
<name>A0A923PHE1_9BACT</name>
<organism evidence="2 3">
    <name type="scientific">Neolewinella lacunae</name>
    <dbReference type="NCBI Taxonomy" id="1517758"/>
    <lineage>
        <taxon>Bacteria</taxon>
        <taxon>Pseudomonadati</taxon>
        <taxon>Bacteroidota</taxon>
        <taxon>Saprospiria</taxon>
        <taxon>Saprospirales</taxon>
        <taxon>Lewinellaceae</taxon>
        <taxon>Neolewinella</taxon>
    </lineage>
</organism>
<dbReference type="PROSITE" id="PS51257">
    <property type="entry name" value="PROKAR_LIPOPROTEIN"/>
    <property type="match status" value="1"/>
</dbReference>
<feature type="signal peptide" evidence="1">
    <location>
        <begin position="1"/>
        <end position="22"/>
    </location>
</feature>
<evidence type="ECO:0000313" key="3">
    <source>
        <dbReference type="Proteomes" id="UP000650081"/>
    </source>
</evidence>
<evidence type="ECO:0000313" key="2">
    <source>
        <dbReference type="EMBL" id="MBC6993329.1"/>
    </source>
</evidence>
<protein>
    <submittedName>
        <fullName evidence="2">Uncharacterized protein</fullName>
    </submittedName>
</protein>
<proteinExistence type="predicted"/>
<evidence type="ECO:0000256" key="1">
    <source>
        <dbReference type="SAM" id="SignalP"/>
    </source>
</evidence>